<sequence>MSEVEVACAILSPFGAGIDTFVGAVQTVSTMPLGDNNLLTFCRAVCATLHKDVAHKLQAQLETVVGRARLPGIADVPSLPYFRAGIKEVMREVSLYPYMSESADRSPQIPSYCAARDTARDDGKQHISKGSCEGPFYFPERFLAQNDFALPFGFGWRVCPGMHVGMQSGRIVVARSSDGNALCTQYPLGVRAVAGAGWHTTPERVCQLASGSRGGPAPGFAVNVRERDGHVAKSLEGVVAETRLRNWPGEHEVGRTV</sequence>
<name>A0ACB8R7V9_9AGAM</name>
<evidence type="ECO:0000313" key="1">
    <source>
        <dbReference type="EMBL" id="KAI0039972.1"/>
    </source>
</evidence>
<reference evidence="1" key="2">
    <citation type="journal article" date="2022" name="New Phytol.">
        <title>Evolutionary transition to the ectomycorrhizal habit in the genomes of a hyperdiverse lineage of mushroom-forming fungi.</title>
        <authorList>
            <person name="Looney B."/>
            <person name="Miyauchi S."/>
            <person name="Morin E."/>
            <person name="Drula E."/>
            <person name="Courty P.E."/>
            <person name="Kohler A."/>
            <person name="Kuo A."/>
            <person name="LaButti K."/>
            <person name="Pangilinan J."/>
            <person name="Lipzen A."/>
            <person name="Riley R."/>
            <person name="Andreopoulos W."/>
            <person name="He G."/>
            <person name="Johnson J."/>
            <person name="Nolan M."/>
            <person name="Tritt A."/>
            <person name="Barry K.W."/>
            <person name="Grigoriev I.V."/>
            <person name="Nagy L.G."/>
            <person name="Hibbett D."/>
            <person name="Henrissat B."/>
            <person name="Matheny P.B."/>
            <person name="Labbe J."/>
            <person name="Martin F.M."/>
        </authorList>
    </citation>
    <scope>NUCLEOTIDE SEQUENCE</scope>
    <source>
        <strain evidence="1">FP105234-sp</strain>
    </source>
</reference>
<dbReference type="EMBL" id="MU276241">
    <property type="protein sequence ID" value="KAI0039972.1"/>
    <property type="molecule type" value="Genomic_DNA"/>
</dbReference>
<reference evidence="1" key="1">
    <citation type="submission" date="2021-02" db="EMBL/GenBank/DDBJ databases">
        <authorList>
            <consortium name="DOE Joint Genome Institute"/>
            <person name="Ahrendt S."/>
            <person name="Looney B.P."/>
            <person name="Miyauchi S."/>
            <person name="Morin E."/>
            <person name="Drula E."/>
            <person name="Courty P.E."/>
            <person name="Chicoki N."/>
            <person name="Fauchery L."/>
            <person name="Kohler A."/>
            <person name="Kuo A."/>
            <person name="Labutti K."/>
            <person name="Pangilinan J."/>
            <person name="Lipzen A."/>
            <person name="Riley R."/>
            <person name="Andreopoulos W."/>
            <person name="He G."/>
            <person name="Johnson J."/>
            <person name="Barry K.W."/>
            <person name="Grigoriev I.V."/>
            <person name="Nagy L."/>
            <person name="Hibbett D."/>
            <person name="Henrissat B."/>
            <person name="Matheny P.B."/>
            <person name="Labbe J."/>
            <person name="Martin F."/>
        </authorList>
    </citation>
    <scope>NUCLEOTIDE SEQUENCE</scope>
    <source>
        <strain evidence="1">FP105234-sp</strain>
    </source>
</reference>
<accession>A0ACB8R7V9</accession>
<dbReference type="Proteomes" id="UP000814033">
    <property type="component" value="Unassembled WGS sequence"/>
</dbReference>
<comment type="caution">
    <text evidence="1">The sequence shown here is derived from an EMBL/GenBank/DDBJ whole genome shotgun (WGS) entry which is preliminary data.</text>
</comment>
<proteinExistence type="predicted"/>
<organism evidence="1 2">
    <name type="scientific">Auriscalpium vulgare</name>
    <dbReference type="NCBI Taxonomy" id="40419"/>
    <lineage>
        <taxon>Eukaryota</taxon>
        <taxon>Fungi</taxon>
        <taxon>Dikarya</taxon>
        <taxon>Basidiomycota</taxon>
        <taxon>Agaricomycotina</taxon>
        <taxon>Agaricomycetes</taxon>
        <taxon>Russulales</taxon>
        <taxon>Auriscalpiaceae</taxon>
        <taxon>Auriscalpium</taxon>
    </lineage>
</organism>
<protein>
    <submittedName>
        <fullName evidence="1">Uncharacterized protein</fullName>
    </submittedName>
</protein>
<gene>
    <name evidence="1" type="ORF">FA95DRAFT_1577245</name>
</gene>
<evidence type="ECO:0000313" key="2">
    <source>
        <dbReference type="Proteomes" id="UP000814033"/>
    </source>
</evidence>
<keyword evidence="2" id="KW-1185">Reference proteome</keyword>